<accession>A0A854Q6H0</accession>
<evidence type="ECO:0000256" key="4">
    <source>
        <dbReference type="ARBA" id="ARBA00023136"/>
    </source>
</evidence>
<evidence type="ECO:0000313" key="7">
    <source>
        <dbReference type="Proteomes" id="UP000199727"/>
    </source>
</evidence>
<dbReference type="Proteomes" id="UP000199727">
    <property type="component" value="Unassembled WGS sequence"/>
</dbReference>
<dbReference type="EMBL" id="AMKT01000083">
    <property type="protein sequence ID" value="OXG13122.1"/>
    <property type="molecule type" value="Genomic_DNA"/>
</dbReference>
<evidence type="ECO:0000256" key="1">
    <source>
        <dbReference type="ARBA" id="ARBA00004141"/>
    </source>
</evidence>
<dbReference type="AlphaFoldDB" id="A0A854Q6H0"/>
<evidence type="ECO:0000256" key="5">
    <source>
        <dbReference type="SAM" id="Phobius"/>
    </source>
</evidence>
<dbReference type="Pfam" id="PF04479">
    <property type="entry name" value="RTA1"/>
    <property type="match status" value="1"/>
</dbReference>
<feature type="transmembrane region" description="Helical" evidence="5">
    <location>
        <begin position="188"/>
        <end position="212"/>
    </location>
</feature>
<comment type="subcellular location">
    <subcellularLocation>
        <location evidence="1">Membrane</location>
        <topology evidence="1">Multi-pass membrane protein</topology>
    </subcellularLocation>
</comment>
<dbReference type="PANTHER" id="PTHR31465">
    <property type="entry name" value="PROTEIN RTA1-RELATED"/>
    <property type="match status" value="1"/>
</dbReference>
<evidence type="ECO:0000313" key="6">
    <source>
        <dbReference type="EMBL" id="OXG13122.1"/>
    </source>
</evidence>
<keyword evidence="4 5" id="KW-0472">Membrane</keyword>
<dbReference type="GO" id="GO:0016020">
    <property type="term" value="C:membrane"/>
    <property type="evidence" value="ECO:0007669"/>
    <property type="project" value="UniProtKB-SubCell"/>
</dbReference>
<name>A0A854Q6H0_CRYNE</name>
<evidence type="ECO:0000256" key="3">
    <source>
        <dbReference type="ARBA" id="ARBA00022989"/>
    </source>
</evidence>
<comment type="caution">
    <text evidence="6">The sequence shown here is derived from an EMBL/GenBank/DDBJ whole genome shotgun (WGS) entry which is preliminary data.</text>
</comment>
<dbReference type="PANTHER" id="PTHR31465:SF1">
    <property type="entry name" value="PROTEIN RTA1-RELATED"/>
    <property type="match status" value="1"/>
</dbReference>
<dbReference type="InterPro" id="IPR007568">
    <property type="entry name" value="RTA1"/>
</dbReference>
<proteinExistence type="predicted"/>
<sequence length="378" mass="42712">MLRLFTRFNNSTGKYCPDQRTSSRPKQRIYHSPLAIMRQSTLLEILILSSLVSSAYALGGDRDCPADPYADPLNDTCNPLRYVPNKALNCLGAALFFIVAAVLTFCCFRRKANYFLCLIIGTWFEGAGFVLRVLLRDNLHNLNLYIVANLFIVLSPCAFIAGDYILFGRLVQFLEAHHHIRPFKARHISWIFIASDIITFLIQGAGGGLSASGSNDSAELGANLFLAGITIQMVSFIFFSCVWILFGIRVFTGDKQLWHREGWKPLYFAMGFTCICFIVRSVYRTAELSGGYVSYLSSHEGYFLGLDSLPLLLGIATYIFFWPGNYLHFDGNPFKKSKTRRIEEGAQMHPLRTGDSYETQPGLDAKMTPVYTNHYERR</sequence>
<organism evidence="6 7">
    <name type="scientific">Cryptococcus neoformans Tu259-1</name>
    <dbReference type="NCBI Taxonomy" id="1230072"/>
    <lineage>
        <taxon>Eukaryota</taxon>
        <taxon>Fungi</taxon>
        <taxon>Dikarya</taxon>
        <taxon>Basidiomycota</taxon>
        <taxon>Agaricomycotina</taxon>
        <taxon>Tremellomycetes</taxon>
        <taxon>Tremellales</taxon>
        <taxon>Cryptococcaceae</taxon>
        <taxon>Cryptococcus</taxon>
        <taxon>Cryptococcus neoformans species complex</taxon>
    </lineage>
</organism>
<feature type="transmembrane region" description="Helical" evidence="5">
    <location>
        <begin position="266"/>
        <end position="283"/>
    </location>
</feature>
<keyword evidence="3 5" id="KW-1133">Transmembrane helix</keyword>
<feature type="transmembrane region" description="Helical" evidence="5">
    <location>
        <begin position="115"/>
        <end position="134"/>
    </location>
</feature>
<protein>
    <submittedName>
        <fullName evidence="6">Integral membrane protein</fullName>
    </submittedName>
</protein>
<keyword evidence="2 5" id="KW-0812">Transmembrane</keyword>
<feature type="transmembrane region" description="Helical" evidence="5">
    <location>
        <begin position="224"/>
        <end position="246"/>
    </location>
</feature>
<dbReference type="OrthoDB" id="3358017at2759"/>
<gene>
    <name evidence="6" type="ORF">C361_06313</name>
</gene>
<feature type="transmembrane region" description="Helical" evidence="5">
    <location>
        <begin position="86"/>
        <end position="108"/>
    </location>
</feature>
<feature type="transmembrane region" description="Helical" evidence="5">
    <location>
        <begin position="146"/>
        <end position="167"/>
    </location>
</feature>
<evidence type="ECO:0000256" key="2">
    <source>
        <dbReference type="ARBA" id="ARBA00022692"/>
    </source>
</evidence>
<reference evidence="6 7" key="1">
    <citation type="submission" date="2017-06" db="EMBL/GenBank/DDBJ databases">
        <title>Global population genomics of the pathogenic fungus Cryptococcus neoformans var. grubii.</title>
        <authorList>
            <person name="Cuomo C."/>
            <person name="Litvintseva A."/>
            <person name="Chen Y."/>
            <person name="Young S."/>
            <person name="Zeng Q."/>
            <person name="Chapman S."/>
            <person name="Gujja S."/>
            <person name="Saif S."/>
            <person name="Birren B."/>
        </authorList>
    </citation>
    <scope>NUCLEOTIDE SEQUENCE [LARGE SCALE GENOMIC DNA]</scope>
    <source>
        <strain evidence="6 7">Tu259-1</strain>
    </source>
</reference>
<feature type="transmembrane region" description="Helical" evidence="5">
    <location>
        <begin position="303"/>
        <end position="321"/>
    </location>
</feature>